<comment type="cofactor">
    <cofactor evidence="1">
        <name>Zn(2+)</name>
        <dbReference type="ChEBI" id="CHEBI:29105"/>
    </cofactor>
</comment>
<evidence type="ECO:0000259" key="9">
    <source>
        <dbReference type="Pfam" id="PF01431"/>
    </source>
</evidence>
<keyword evidence="5 11" id="KW-0378">Hydrolase</keyword>
<dbReference type="Pfam" id="PF05649">
    <property type="entry name" value="Peptidase_M13_N"/>
    <property type="match status" value="1"/>
</dbReference>
<dbReference type="GO" id="GO:0005886">
    <property type="term" value="C:plasma membrane"/>
    <property type="evidence" value="ECO:0007669"/>
    <property type="project" value="TreeGrafter"/>
</dbReference>
<comment type="caution">
    <text evidence="11">The sequence shown here is derived from an EMBL/GenBank/DDBJ whole genome shotgun (WGS) entry which is preliminary data.</text>
</comment>
<evidence type="ECO:0000256" key="8">
    <source>
        <dbReference type="SAM" id="SignalP"/>
    </source>
</evidence>
<dbReference type="GO" id="GO:0046872">
    <property type="term" value="F:metal ion binding"/>
    <property type="evidence" value="ECO:0007669"/>
    <property type="project" value="UniProtKB-KW"/>
</dbReference>
<evidence type="ECO:0000256" key="7">
    <source>
        <dbReference type="ARBA" id="ARBA00023049"/>
    </source>
</evidence>
<dbReference type="Gene3D" id="1.10.1380.10">
    <property type="entry name" value="Neutral endopeptidase , domain2"/>
    <property type="match status" value="1"/>
</dbReference>
<dbReference type="InterPro" id="IPR018497">
    <property type="entry name" value="Peptidase_M13_C"/>
</dbReference>
<evidence type="ECO:0000256" key="3">
    <source>
        <dbReference type="ARBA" id="ARBA00022670"/>
    </source>
</evidence>
<dbReference type="InterPro" id="IPR042089">
    <property type="entry name" value="Peptidase_M13_dom_2"/>
</dbReference>
<evidence type="ECO:0000313" key="11">
    <source>
        <dbReference type="EMBL" id="RDC61312.1"/>
    </source>
</evidence>
<keyword evidence="4" id="KW-0479">Metal-binding</keyword>
<comment type="similarity">
    <text evidence="2">Belongs to the peptidase M13 family.</text>
</comment>
<sequence>MTRIFTAGASALAIALAMGAAPASAETSGDVAAAVPVDIETVQDMTNEMAESDLPTMTFGTWGVDTDLLDPAVDPGDNFFDYANGKWIAANDLPAEFGRFGAFTVLNEKSRNDVKTLIEELVAQDNAPGSSEARIVDAYNAYLDIDAIDAAGLVPAYPYLGKIYGAKSVKELATLMPQAGYPSLISVGVTVDPKDPNSHTLSTGFSGMGLPDRDYYLVDNEKNENIRSEYRKYLTFLLGKAGYKAPERTADMVYAFEENVARLEWDRVALRNRDLTYNRMDRAELVRLAGDFPIETILSEAGFAGHDDFLMSQLPPTDEELAKAGIAKEDAASMIGGGTPGMMRLITETQLPVLQAYMAAQFLSGNASVLPSEIDQARFDFYGKTLSGTEEQEPRWKRAIGNTQGQLGEVLGKLYAERYFPAESKTAMDELVANLRLAMRASLEENEWMTEATKAQAYAKLDSFNPKIGYPDNFETYDGLEIDANDPLGNRMAATRWAIADSRSRLGEPVDKSEWFMLPQTVNAYYNPAFNEIVFPAAILQQPFFGPNADMAVNYGGIGGVIGHEIGHGFDDQGAKYDSTGTLRNWWADADLERFQELGAALAAQYDSYCPYDNGETCVNGKFTLGENIGDVGGLSLAYRAYKIALDGKEAPVIDGLTGDQRFFLGWAQVWRSMQREETGRQRLLTDSHSPEIYRVNGAVRNIDAWYEAFGVTPDDELYLPPEDRVKIW</sequence>
<dbReference type="PROSITE" id="PS51885">
    <property type="entry name" value="NEPRILYSIN"/>
    <property type="match status" value="1"/>
</dbReference>
<dbReference type="PRINTS" id="PR00786">
    <property type="entry name" value="NEPRILYSIN"/>
</dbReference>
<organism evidence="11 12">
    <name type="scientific">Alteripontixanthobacter maritimus</name>
    <dbReference type="NCBI Taxonomy" id="2161824"/>
    <lineage>
        <taxon>Bacteria</taxon>
        <taxon>Pseudomonadati</taxon>
        <taxon>Pseudomonadota</taxon>
        <taxon>Alphaproteobacteria</taxon>
        <taxon>Sphingomonadales</taxon>
        <taxon>Erythrobacteraceae</taxon>
        <taxon>Alteripontixanthobacter</taxon>
    </lineage>
</organism>
<proteinExistence type="inferred from homology"/>
<dbReference type="Gene3D" id="3.40.390.10">
    <property type="entry name" value="Collagenase (Catalytic Domain)"/>
    <property type="match status" value="1"/>
</dbReference>
<evidence type="ECO:0000256" key="6">
    <source>
        <dbReference type="ARBA" id="ARBA00022833"/>
    </source>
</evidence>
<reference evidence="11 12" key="1">
    <citation type="submission" date="2018-04" db="EMBL/GenBank/DDBJ databases">
        <title>Altererythrobacter sp. HME9302 genome sequencing and assembly.</title>
        <authorList>
            <person name="Kang H."/>
            <person name="Kim H."/>
            <person name="Joh K."/>
        </authorList>
    </citation>
    <scope>NUCLEOTIDE SEQUENCE [LARGE SCALE GENOMIC DNA]</scope>
    <source>
        <strain evidence="11 12">HME9302</strain>
    </source>
</reference>
<feature type="domain" description="Peptidase M13 N-terminal" evidence="10">
    <location>
        <begin position="75"/>
        <end position="471"/>
    </location>
</feature>
<keyword evidence="7" id="KW-0482">Metalloprotease</keyword>
<protein>
    <submittedName>
        <fullName evidence="11">Neprilysin-11</fullName>
        <ecNumber evidence="11">3.4.24.-</ecNumber>
    </submittedName>
</protein>
<keyword evidence="12" id="KW-1185">Reference proteome</keyword>
<dbReference type="InterPro" id="IPR000718">
    <property type="entry name" value="Peptidase_M13"/>
</dbReference>
<dbReference type="RefSeq" id="WP_115367291.1">
    <property type="nucleotide sequence ID" value="NZ_QBKA01000002.1"/>
</dbReference>
<dbReference type="GO" id="GO:0004222">
    <property type="term" value="F:metalloendopeptidase activity"/>
    <property type="evidence" value="ECO:0007669"/>
    <property type="project" value="InterPro"/>
</dbReference>
<name>A0A369QA19_9SPHN</name>
<dbReference type="PANTHER" id="PTHR11733">
    <property type="entry name" value="ZINC METALLOPROTEASE FAMILY M13 NEPRILYSIN-RELATED"/>
    <property type="match status" value="1"/>
</dbReference>
<dbReference type="PANTHER" id="PTHR11733:SF167">
    <property type="entry name" value="FI17812P1-RELATED"/>
    <property type="match status" value="1"/>
</dbReference>
<dbReference type="AlphaFoldDB" id="A0A369QA19"/>
<evidence type="ECO:0000256" key="4">
    <source>
        <dbReference type="ARBA" id="ARBA00022723"/>
    </source>
</evidence>
<evidence type="ECO:0000259" key="10">
    <source>
        <dbReference type="Pfam" id="PF05649"/>
    </source>
</evidence>
<dbReference type="CDD" id="cd08662">
    <property type="entry name" value="M13"/>
    <property type="match status" value="1"/>
</dbReference>
<feature type="chain" id="PRO_5016736100" evidence="8">
    <location>
        <begin position="26"/>
        <end position="729"/>
    </location>
</feature>
<dbReference type="EC" id="3.4.24.-" evidence="11"/>
<keyword evidence="3" id="KW-0645">Protease</keyword>
<dbReference type="InterPro" id="IPR008753">
    <property type="entry name" value="Peptidase_M13_N"/>
</dbReference>
<dbReference type="EMBL" id="QBKA01000002">
    <property type="protein sequence ID" value="RDC61312.1"/>
    <property type="molecule type" value="Genomic_DNA"/>
</dbReference>
<evidence type="ECO:0000313" key="12">
    <source>
        <dbReference type="Proteomes" id="UP000253727"/>
    </source>
</evidence>
<evidence type="ECO:0000256" key="5">
    <source>
        <dbReference type="ARBA" id="ARBA00022801"/>
    </source>
</evidence>
<dbReference type="InterPro" id="IPR024079">
    <property type="entry name" value="MetalloPept_cat_dom_sf"/>
</dbReference>
<dbReference type="OrthoDB" id="9775677at2"/>
<dbReference type="Proteomes" id="UP000253727">
    <property type="component" value="Unassembled WGS sequence"/>
</dbReference>
<accession>A0A369QA19</accession>
<gene>
    <name evidence="11" type="primary">pepO</name>
    <name evidence="11" type="ORF">HME9302_02533</name>
</gene>
<dbReference type="Pfam" id="PF01431">
    <property type="entry name" value="Peptidase_M13"/>
    <property type="match status" value="1"/>
</dbReference>
<dbReference type="GO" id="GO:0016485">
    <property type="term" value="P:protein processing"/>
    <property type="evidence" value="ECO:0007669"/>
    <property type="project" value="TreeGrafter"/>
</dbReference>
<evidence type="ECO:0000256" key="2">
    <source>
        <dbReference type="ARBA" id="ARBA00007357"/>
    </source>
</evidence>
<keyword evidence="8" id="KW-0732">Signal</keyword>
<dbReference type="SUPFAM" id="SSF55486">
    <property type="entry name" value="Metalloproteases ('zincins'), catalytic domain"/>
    <property type="match status" value="1"/>
</dbReference>
<evidence type="ECO:0000256" key="1">
    <source>
        <dbReference type="ARBA" id="ARBA00001947"/>
    </source>
</evidence>
<feature type="domain" description="Peptidase M13 C-terminal" evidence="9">
    <location>
        <begin position="523"/>
        <end position="726"/>
    </location>
</feature>
<keyword evidence="6" id="KW-0862">Zinc</keyword>
<feature type="signal peptide" evidence="8">
    <location>
        <begin position="1"/>
        <end position="25"/>
    </location>
</feature>